<sequence>MNRKLFATFFVVVAGVVAFAAWSLIPHAESGVKSGLTVFCAAGLKKPVEASAQQYRQEFGVEVALQYGATGTLLSQLQVAKQGDIFIATDDGSLADARNLKLIGEYVAIAVQHPVIAVKSGNPKGIRSLSDLTRADVRLAIANPGSASISKVSRMLLGTQWDGIAAKAAVMKPTVTEIAMDMQIGAVDAAIVWDSTVPQFKGLEAVELPEFTKHRENASAAVLVACKRPEEALKFARYLAAPDKGGKIFRMHGFQLAATARQP</sequence>
<dbReference type="GO" id="GO:0015689">
    <property type="term" value="P:molybdate ion transport"/>
    <property type="evidence" value="ECO:0007669"/>
    <property type="project" value="TreeGrafter"/>
</dbReference>
<dbReference type="GO" id="GO:0030973">
    <property type="term" value="F:molybdate ion binding"/>
    <property type="evidence" value="ECO:0007669"/>
    <property type="project" value="TreeGrafter"/>
</dbReference>
<dbReference type="InterPro" id="IPR050682">
    <property type="entry name" value="ModA/WtpA"/>
</dbReference>
<dbReference type="Gene3D" id="3.40.190.10">
    <property type="entry name" value="Periplasmic binding protein-like II"/>
    <property type="match status" value="2"/>
</dbReference>
<dbReference type="AlphaFoldDB" id="F8TTK2"/>
<organism evidence="1">
    <name type="scientific">uncultured Acidobacteria bacterium A11</name>
    <dbReference type="NCBI Taxonomy" id="1036854"/>
    <lineage>
        <taxon>Bacteria</taxon>
        <taxon>Pseudomonadati</taxon>
        <taxon>Acidobacteriota</taxon>
        <taxon>environmental samples</taxon>
    </lineage>
</organism>
<dbReference type="Pfam" id="PF13531">
    <property type="entry name" value="SBP_bac_11"/>
    <property type="match status" value="1"/>
</dbReference>
<dbReference type="EMBL" id="JF342591">
    <property type="protein sequence ID" value="AEH26513.1"/>
    <property type="molecule type" value="Genomic_DNA"/>
</dbReference>
<accession>F8TTK2</accession>
<reference evidence="1" key="1">
    <citation type="journal article" date="2011" name="FEMS Microbiol. Ecol.">
        <title>Polyketide synthase pathways identified from a metagenomic library are derived from soil Acidobacteria.</title>
        <authorList>
            <person name="Parsley L.C."/>
            <person name="Linneman J."/>
            <person name="Goode A.M."/>
            <person name="Becklund K."/>
            <person name="George I."/>
            <person name="Goodman R.M."/>
            <person name="Lopanik N.B."/>
            <person name="Liles M.R."/>
        </authorList>
    </citation>
    <scope>NUCLEOTIDE SEQUENCE</scope>
</reference>
<dbReference type="SUPFAM" id="SSF53850">
    <property type="entry name" value="Periplasmic binding protein-like II"/>
    <property type="match status" value="1"/>
</dbReference>
<proteinExistence type="predicted"/>
<dbReference type="PANTHER" id="PTHR30632">
    <property type="entry name" value="MOLYBDATE-BINDING PERIPLASMIC PROTEIN"/>
    <property type="match status" value="1"/>
</dbReference>
<dbReference type="PANTHER" id="PTHR30632:SF0">
    <property type="entry name" value="SULFATE-BINDING PROTEIN"/>
    <property type="match status" value="1"/>
</dbReference>
<protein>
    <submittedName>
        <fullName evidence="1">Extracellular solute-binding protein</fullName>
    </submittedName>
</protein>
<name>F8TTK2_9BACT</name>
<evidence type="ECO:0000313" key="1">
    <source>
        <dbReference type="EMBL" id="AEH26513.1"/>
    </source>
</evidence>